<dbReference type="GO" id="GO:0030170">
    <property type="term" value="F:pyridoxal phosphate binding"/>
    <property type="evidence" value="ECO:0007669"/>
    <property type="project" value="InterPro"/>
</dbReference>
<dbReference type="SUPFAM" id="SSF50800">
    <property type="entry name" value="PK beta-barrel domain-like"/>
    <property type="match status" value="1"/>
</dbReference>
<gene>
    <name evidence="2" type="ORF">METZ01_LOCUS199987</name>
</gene>
<accession>A0A382EAY7</accession>
<dbReference type="Pfam" id="PF03473">
    <property type="entry name" value="MOSC"/>
    <property type="match status" value="1"/>
</dbReference>
<feature type="domain" description="MOSC" evidence="1">
    <location>
        <begin position="22"/>
        <end position="160"/>
    </location>
</feature>
<protein>
    <recommendedName>
        <fullName evidence="1">MOSC domain-containing protein</fullName>
    </recommendedName>
</protein>
<dbReference type="Gene3D" id="2.40.33.20">
    <property type="entry name" value="PK beta-barrel domain-like"/>
    <property type="match status" value="1"/>
</dbReference>
<proteinExistence type="predicted"/>
<name>A0A382EAY7_9ZZZZ</name>
<dbReference type="InterPro" id="IPR011037">
    <property type="entry name" value="Pyrv_Knase-like_insert_dom_sf"/>
</dbReference>
<dbReference type="GO" id="GO:0030151">
    <property type="term" value="F:molybdenum ion binding"/>
    <property type="evidence" value="ECO:0007669"/>
    <property type="project" value="InterPro"/>
</dbReference>
<dbReference type="GO" id="GO:0003824">
    <property type="term" value="F:catalytic activity"/>
    <property type="evidence" value="ECO:0007669"/>
    <property type="project" value="InterPro"/>
</dbReference>
<dbReference type="InterPro" id="IPR005302">
    <property type="entry name" value="MoCF_Sase_C"/>
</dbReference>
<sequence>MAGTILQVNVKSKVPDERGLPKYAVKHSYATKQGLDGDYNKFRQTKKKGNKDMAILVYPIETIQELNQEGWPVQPGDVGENLTVKGYAHDSFKVGQQYIAGNSTIEISLECDPCTNLGLLPYVGQKHIKTFMNTILHRRGWYARITKDGEIKPGDIFKLVQ</sequence>
<evidence type="ECO:0000259" key="1">
    <source>
        <dbReference type="PROSITE" id="PS51340"/>
    </source>
</evidence>
<dbReference type="PANTHER" id="PTHR30212:SF2">
    <property type="entry name" value="PROTEIN YIIM"/>
    <property type="match status" value="1"/>
</dbReference>
<organism evidence="2">
    <name type="scientific">marine metagenome</name>
    <dbReference type="NCBI Taxonomy" id="408172"/>
    <lineage>
        <taxon>unclassified sequences</taxon>
        <taxon>metagenomes</taxon>
        <taxon>ecological metagenomes</taxon>
    </lineage>
</organism>
<dbReference type="PANTHER" id="PTHR30212">
    <property type="entry name" value="PROTEIN YIIM"/>
    <property type="match status" value="1"/>
</dbReference>
<dbReference type="EMBL" id="UINC01043297">
    <property type="protein sequence ID" value="SVB47133.1"/>
    <property type="molecule type" value="Genomic_DNA"/>
</dbReference>
<reference evidence="2" key="1">
    <citation type="submission" date="2018-05" db="EMBL/GenBank/DDBJ databases">
        <authorList>
            <person name="Lanie J.A."/>
            <person name="Ng W.-L."/>
            <person name="Kazmierczak K.M."/>
            <person name="Andrzejewski T.M."/>
            <person name="Davidsen T.M."/>
            <person name="Wayne K.J."/>
            <person name="Tettelin H."/>
            <person name="Glass J.I."/>
            <person name="Rusch D."/>
            <person name="Podicherti R."/>
            <person name="Tsui H.-C.T."/>
            <person name="Winkler M.E."/>
        </authorList>
    </citation>
    <scope>NUCLEOTIDE SEQUENCE</scope>
</reference>
<dbReference type="AlphaFoldDB" id="A0A382EAY7"/>
<evidence type="ECO:0000313" key="2">
    <source>
        <dbReference type="EMBL" id="SVB47133.1"/>
    </source>
</evidence>
<dbReference type="PROSITE" id="PS51340">
    <property type="entry name" value="MOSC"/>
    <property type="match status" value="1"/>
</dbReference>
<dbReference type="InterPro" id="IPR052353">
    <property type="entry name" value="Benzoxazolinone_Detox_Enz"/>
</dbReference>